<evidence type="ECO:0000259" key="1">
    <source>
        <dbReference type="Pfam" id="PF13302"/>
    </source>
</evidence>
<keyword evidence="3" id="KW-1185">Reference proteome</keyword>
<keyword evidence="2" id="KW-0808">Transferase</keyword>
<accession>A0A5C8P199</accession>
<dbReference type="InterPro" id="IPR016181">
    <property type="entry name" value="Acyl_CoA_acyltransferase"/>
</dbReference>
<sequence>MSTWIEPVTLRGTHAELEPLARGHRDDVLAAAADGELWRLWYTAAPGPESIGAWLDTALAQREQAGAMPFVVRRAADGRVVGTTRMFNVDATNRRLEIGHTWYSASMQRTAINTECKAMLLAHAFDTLGCIAVELRTHFMNRQSRAAIERLGARLDGVLRHHQRLPNGTIRDTCVYSIVAPEWPAVRENLRWQLERPRRGAEAAAAGKA</sequence>
<evidence type="ECO:0000313" key="3">
    <source>
        <dbReference type="Proteomes" id="UP000321548"/>
    </source>
</evidence>
<dbReference type="Gene3D" id="3.40.630.30">
    <property type="match status" value="1"/>
</dbReference>
<dbReference type="SUPFAM" id="SSF55729">
    <property type="entry name" value="Acyl-CoA N-acyltransferases (Nat)"/>
    <property type="match status" value="1"/>
</dbReference>
<dbReference type="PANTHER" id="PTHR43610:SF1">
    <property type="entry name" value="N-ACETYLTRANSFERASE DOMAIN-CONTAINING PROTEIN"/>
    <property type="match status" value="1"/>
</dbReference>
<evidence type="ECO:0000313" key="2">
    <source>
        <dbReference type="EMBL" id="TXL67379.1"/>
    </source>
</evidence>
<dbReference type="InterPro" id="IPR000182">
    <property type="entry name" value="GNAT_dom"/>
</dbReference>
<dbReference type="EMBL" id="VDUY01000002">
    <property type="protein sequence ID" value="TXL67379.1"/>
    <property type="molecule type" value="Genomic_DNA"/>
</dbReference>
<dbReference type="Pfam" id="PF13302">
    <property type="entry name" value="Acetyltransf_3"/>
    <property type="match status" value="1"/>
</dbReference>
<dbReference type="RefSeq" id="WP_147703698.1">
    <property type="nucleotide sequence ID" value="NZ_VDUY01000002.1"/>
</dbReference>
<dbReference type="OrthoDB" id="5295305at2"/>
<feature type="domain" description="N-acetyltransferase" evidence="1">
    <location>
        <begin position="17"/>
        <end position="154"/>
    </location>
</feature>
<proteinExistence type="predicted"/>
<dbReference type="AlphaFoldDB" id="A0A5C8P199"/>
<reference evidence="2 3" key="1">
    <citation type="submission" date="2019-06" db="EMBL/GenBank/DDBJ databases">
        <title>Quisquiliibacterium sp. nov., isolated from a maize field.</title>
        <authorList>
            <person name="Lin S.-Y."/>
            <person name="Tsai C.-F."/>
            <person name="Young C.-C."/>
        </authorList>
    </citation>
    <scope>NUCLEOTIDE SEQUENCE [LARGE SCALE GENOMIC DNA]</scope>
    <source>
        <strain evidence="2 3">CC-CFT501</strain>
    </source>
</reference>
<organism evidence="2 3">
    <name type="scientific">Zeimonas arvi</name>
    <dbReference type="NCBI Taxonomy" id="2498847"/>
    <lineage>
        <taxon>Bacteria</taxon>
        <taxon>Pseudomonadati</taxon>
        <taxon>Pseudomonadota</taxon>
        <taxon>Betaproteobacteria</taxon>
        <taxon>Burkholderiales</taxon>
        <taxon>Burkholderiaceae</taxon>
        <taxon>Zeimonas</taxon>
    </lineage>
</organism>
<name>A0A5C8P199_9BURK</name>
<protein>
    <submittedName>
        <fullName evidence="2">GNAT family N-acetyltransferase</fullName>
    </submittedName>
</protein>
<dbReference type="PANTHER" id="PTHR43610">
    <property type="entry name" value="BLL6696 PROTEIN"/>
    <property type="match status" value="1"/>
</dbReference>
<gene>
    <name evidence="2" type="ORF">FHP08_07210</name>
</gene>
<comment type="caution">
    <text evidence="2">The sequence shown here is derived from an EMBL/GenBank/DDBJ whole genome shotgun (WGS) entry which is preliminary data.</text>
</comment>
<dbReference type="GO" id="GO:0016747">
    <property type="term" value="F:acyltransferase activity, transferring groups other than amino-acyl groups"/>
    <property type="evidence" value="ECO:0007669"/>
    <property type="project" value="InterPro"/>
</dbReference>
<dbReference type="Proteomes" id="UP000321548">
    <property type="component" value="Unassembled WGS sequence"/>
</dbReference>